<keyword evidence="3 10" id="KW-1133">Transmembrane helix</keyword>
<comment type="subcellular location">
    <subcellularLocation>
        <location evidence="1">Membrane</location>
        <topology evidence="1">Multi-pass membrane protein</topology>
    </subcellularLocation>
</comment>
<dbReference type="SUPFAM" id="SSF81321">
    <property type="entry name" value="Family A G protein-coupled receptor-like"/>
    <property type="match status" value="1"/>
</dbReference>
<feature type="transmembrane region" description="Helical" evidence="10">
    <location>
        <begin position="132"/>
        <end position="154"/>
    </location>
</feature>
<name>A0A8D0ERV2_STROC</name>
<evidence type="ECO:0000256" key="5">
    <source>
        <dbReference type="ARBA" id="ARBA00023136"/>
    </source>
</evidence>
<evidence type="ECO:0000259" key="11">
    <source>
        <dbReference type="PROSITE" id="PS50262"/>
    </source>
</evidence>
<evidence type="ECO:0000256" key="2">
    <source>
        <dbReference type="ARBA" id="ARBA00022692"/>
    </source>
</evidence>
<keyword evidence="2 8" id="KW-0812">Transmembrane</keyword>
<protein>
    <recommendedName>
        <fullName evidence="11">G-protein coupled receptors family 1 profile domain-containing protein</fullName>
    </recommendedName>
</protein>
<feature type="transmembrane region" description="Helical" evidence="10">
    <location>
        <begin position="188"/>
        <end position="207"/>
    </location>
</feature>
<comment type="similarity">
    <text evidence="8">Belongs to the G-protein coupled receptor 1 family.</text>
</comment>
<feature type="compositionally biased region" description="Pro residues" evidence="9">
    <location>
        <begin position="378"/>
        <end position="387"/>
    </location>
</feature>
<dbReference type="Pfam" id="PF00001">
    <property type="entry name" value="7tm_1"/>
    <property type="match status" value="1"/>
</dbReference>
<dbReference type="Gene3D" id="1.20.1070.10">
    <property type="entry name" value="Rhodopsin 7-helix transmembrane proteins"/>
    <property type="match status" value="1"/>
</dbReference>
<keyword evidence="5 10" id="KW-0472">Membrane</keyword>
<feature type="compositionally biased region" description="Low complexity" evidence="9">
    <location>
        <begin position="401"/>
        <end position="422"/>
    </location>
</feature>
<dbReference type="PRINTS" id="PR00237">
    <property type="entry name" value="GPCRRHODOPSN"/>
</dbReference>
<organism evidence="12 13">
    <name type="scientific">Strix occidentalis caurina</name>
    <name type="common">northern spotted owl</name>
    <dbReference type="NCBI Taxonomy" id="311401"/>
    <lineage>
        <taxon>Eukaryota</taxon>
        <taxon>Metazoa</taxon>
        <taxon>Chordata</taxon>
        <taxon>Craniata</taxon>
        <taxon>Vertebrata</taxon>
        <taxon>Euteleostomi</taxon>
        <taxon>Archelosauria</taxon>
        <taxon>Archosauria</taxon>
        <taxon>Dinosauria</taxon>
        <taxon>Saurischia</taxon>
        <taxon>Theropoda</taxon>
        <taxon>Coelurosauria</taxon>
        <taxon>Aves</taxon>
        <taxon>Neognathae</taxon>
        <taxon>Neoaves</taxon>
        <taxon>Telluraves</taxon>
        <taxon>Strigiformes</taxon>
        <taxon>Strigidae</taxon>
        <taxon>Strix</taxon>
    </lineage>
</organism>
<dbReference type="AlphaFoldDB" id="A0A8D0ERV2"/>
<keyword evidence="4 8" id="KW-0297">G-protein coupled receptor</keyword>
<evidence type="ECO:0000256" key="9">
    <source>
        <dbReference type="SAM" id="MobiDB-lite"/>
    </source>
</evidence>
<dbReference type="InterPro" id="IPR026234">
    <property type="entry name" value="MRGPCRFAMILY"/>
</dbReference>
<evidence type="ECO:0000256" key="10">
    <source>
        <dbReference type="SAM" id="Phobius"/>
    </source>
</evidence>
<evidence type="ECO:0000313" key="13">
    <source>
        <dbReference type="Proteomes" id="UP000694551"/>
    </source>
</evidence>
<keyword evidence="7 8" id="KW-0807">Transducer</keyword>
<dbReference type="PROSITE" id="PS00237">
    <property type="entry name" value="G_PROTEIN_RECEP_F1_1"/>
    <property type="match status" value="1"/>
</dbReference>
<dbReference type="PANTHER" id="PTHR11334:SF1">
    <property type="entry name" value="G-PROTEIN COUPLED RECEPTOR 152-RELATED"/>
    <property type="match status" value="1"/>
</dbReference>
<reference evidence="12" key="1">
    <citation type="submission" date="2025-08" db="UniProtKB">
        <authorList>
            <consortium name="Ensembl"/>
        </authorList>
    </citation>
    <scope>IDENTIFICATION</scope>
</reference>
<evidence type="ECO:0000256" key="7">
    <source>
        <dbReference type="ARBA" id="ARBA00023224"/>
    </source>
</evidence>
<evidence type="ECO:0000256" key="1">
    <source>
        <dbReference type="ARBA" id="ARBA00004141"/>
    </source>
</evidence>
<keyword evidence="6 8" id="KW-0675">Receptor</keyword>
<feature type="compositionally biased region" description="Gly residues" evidence="9">
    <location>
        <begin position="330"/>
        <end position="340"/>
    </location>
</feature>
<dbReference type="InterPro" id="IPR017452">
    <property type="entry name" value="GPCR_Rhodpsn_7TM"/>
</dbReference>
<evidence type="ECO:0000256" key="6">
    <source>
        <dbReference type="ARBA" id="ARBA00023170"/>
    </source>
</evidence>
<evidence type="ECO:0000256" key="4">
    <source>
        <dbReference type="ARBA" id="ARBA00023040"/>
    </source>
</evidence>
<feature type="region of interest" description="Disordered" evidence="9">
    <location>
        <begin position="301"/>
        <end position="344"/>
    </location>
</feature>
<dbReference type="PROSITE" id="PS50262">
    <property type="entry name" value="G_PROTEIN_RECEP_F1_2"/>
    <property type="match status" value="1"/>
</dbReference>
<feature type="transmembrane region" description="Helical" evidence="10">
    <location>
        <begin position="252"/>
        <end position="275"/>
    </location>
</feature>
<feature type="transmembrane region" description="Helical" evidence="10">
    <location>
        <begin position="20"/>
        <end position="41"/>
    </location>
</feature>
<dbReference type="GO" id="GO:0004930">
    <property type="term" value="F:G protein-coupled receptor activity"/>
    <property type="evidence" value="ECO:0007669"/>
    <property type="project" value="UniProtKB-KW"/>
</dbReference>
<feature type="transmembrane region" description="Helical" evidence="10">
    <location>
        <begin position="219"/>
        <end position="240"/>
    </location>
</feature>
<accession>A0A8D0ERV2</accession>
<feature type="domain" description="G-protein coupled receptors family 1 profile" evidence="11">
    <location>
        <begin position="34"/>
        <end position="272"/>
    </location>
</feature>
<dbReference type="PANTHER" id="PTHR11334">
    <property type="entry name" value="MAS-RELATED G-PROTEIN COUPLED RECEPTOR"/>
    <property type="match status" value="1"/>
</dbReference>
<evidence type="ECO:0000256" key="8">
    <source>
        <dbReference type="RuleBase" id="RU000688"/>
    </source>
</evidence>
<proteinExistence type="inferred from homology"/>
<dbReference type="InterPro" id="IPR000276">
    <property type="entry name" value="GPCR_Rhodpsn"/>
</dbReference>
<dbReference type="Ensembl" id="ENSSOCT00000004580.1">
    <property type="protein sequence ID" value="ENSSOCP00000004450.1"/>
    <property type="gene ID" value="ENSSOCG00000003457.1"/>
</dbReference>
<feature type="transmembrane region" description="Helical" evidence="10">
    <location>
        <begin position="94"/>
        <end position="112"/>
    </location>
</feature>
<feature type="region of interest" description="Disordered" evidence="9">
    <location>
        <begin position="378"/>
        <end position="422"/>
    </location>
</feature>
<keyword evidence="13" id="KW-1185">Reference proteome</keyword>
<feature type="compositionally biased region" description="Low complexity" evidence="9">
    <location>
        <begin position="307"/>
        <end position="329"/>
    </location>
</feature>
<dbReference type="Proteomes" id="UP000694551">
    <property type="component" value="Unplaced"/>
</dbReference>
<reference evidence="12" key="2">
    <citation type="submission" date="2025-09" db="UniProtKB">
        <authorList>
            <consortium name="Ensembl"/>
        </authorList>
    </citation>
    <scope>IDENTIFICATION</scope>
</reference>
<evidence type="ECO:0000256" key="3">
    <source>
        <dbReference type="ARBA" id="ARBA00022989"/>
    </source>
</evidence>
<dbReference type="GO" id="GO:0005886">
    <property type="term" value="C:plasma membrane"/>
    <property type="evidence" value="ECO:0007669"/>
    <property type="project" value="TreeGrafter"/>
</dbReference>
<evidence type="ECO:0000313" key="12">
    <source>
        <dbReference type="Ensembl" id="ENSSOCP00000004450.1"/>
    </source>
</evidence>
<feature type="transmembrane region" description="Helical" evidence="10">
    <location>
        <begin position="53"/>
        <end position="74"/>
    </location>
</feature>
<sequence>MEPLNATLPPLPPSGTLSWNGQLMVACVVLGLPANAFTLWLTGWRLRCHGLAIFIFSLAASDFLFLTSSILHIWSVAHSHLWVLGSFMCHLYQFLYSLGYYSGLFLLVAISLDRYLLVAAPLWYRCRRPARLPVALCVGAWLAAGGCSLPEAVLSVASEMWPGLVVCRTNRGSWEVPMRWLEVLVEGLLPFSVIVACHGAALVLTGCRRDHSGRPPVRFQRIVVATLSAYVLLHLPFQVIQLLHLVASGLGHLLYLVGLAFNLNSCLNPWLYLLLGTRACHHLAHLLRAILAHLSPATVTPVPPTATTPVSPTATTSVSLTAVTPPAGARPGGDRPGPGATGPIPVAVLPVPPSSFPGVMPGPVPLPSGATPVPVLVPVPLMEPPLSPSLSPYPEGPPLSPFLSPSLSPYPGGPPLSLSPSP</sequence>